<sequence length="100" mass="11138">MVQFCMNGQIAVSKKENTGIRPQTSNRLKTEGICSIFSEGLSGLLIFLFRHTKKYQPSEPAGQPVDQPIQRKLSETILIECMSALADMTTENLPFFTTLA</sequence>
<keyword evidence="2" id="KW-1185">Reference proteome</keyword>
<dbReference type="Proteomes" id="UP000326711">
    <property type="component" value="Chromosome"/>
</dbReference>
<reference evidence="2" key="1">
    <citation type="submission" date="2019-10" db="EMBL/GenBank/DDBJ databases">
        <title>Complete genome sequence of Corynebacterium urogenitalis DSM 108747, isolated from the genital tract of a cow.</title>
        <authorList>
            <person name="Ruckert C."/>
            <person name="Ballas P."/>
            <person name="Wagener K."/>
            <person name="Drillich M."/>
            <person name="Kaempfer P."/>
            <person name="Busse H.-J."/>
            <person name="Ehling-Schulz M."/>
        </authorList>
    </citation>
    <scope>NUCLEOTIDE SEQUENCE [LARGE SCALE GENOMIC DNA]</scope>
    <source>
        <strain evidence="2">LMM 1652</strain>
    </source>
</reference>
<protein>
    <submittedName>
        <fullName evidence="1">Uncharacterized protein</fullName>
    </submittedName>
</protein>
<name>A0A5J6Z3B3_9CORY</name>
<dbReference type="KEGG" id="cuo:CUROG_00560"/>
<organism evidence="1 2">
    <name type="scientific">Corynebacterium urogenitale</name>
    <dbReference type="NCBI Taxonomy" id="2487892"/>
    <lineage>
        <taxon>Bacteria</taxon>
        <taxon>Bacillati</taxon>
        <taxon>Actinomycetota</taxon>
        <taxon>Actinomycetes</taxon>
        <taxon>Mycobacteriales</taxon>
        <taxon>Corynebacteriaceae</taxon>
        <taxon>Corynebacterium</taxon>
    </lineage>
</organism>
<evidence type="ECO:0000313" key="2">
    <source>
        <dbReference type="Proteomes" id="UP000326711"/>
    </source>
</evidence>
<evidence type="ECO:0000313" key="1">
    <source>
        <dbReference type="EMBL" id="QFQ01516.1"/>
    </source>
</evidence>
<gene>
    <name evidence="1" type="ORF">CUROG_00560</name>
</gene>
<accession>A0A5J6Z3B3</accession>
<proteinExistence type="predicted"/>
<dbReference type="EMBL" id="CP045032">
    <property type="protein sequence ID" value="QFQ01516.1"/>
    <property type="molecule type" value="Genomic_DNA"/>
</dbReference>
<dbReference type="AlphaFoldDB" id="A0A5J6Z3B3"/>